<dbReference type="EMBL" id="VBSP01000032">
    <property type="protein sequence ID" value="TLQ40298.1"/>
    <property type="molecule type" value="Genomic_DNA"/>
</dbReference>
<protein>
    <submittedName>
        <fullName evidence="1">Uncharacterized protein</fullName>
    </submittedName>
</protein>
<dbReference type="Pfam" id="PF10368">
    <property type="entry name" value="YkyA"/>
    <property type="match status" value="1"/>
</dbReference>
<gene>
    <name evidence="1" type="ORF">FEZ33_08625</name>
</gene>
<accession>A0A5R9DVZ5</accession>
<organism evidence="1 2">
    <name type="scientific">Ruoffia tabacinasalis</name>
    <dbReference type="NCBI Taxonomy" id="87458"/>
    <lineage>
        <taxon>Bacteria</taxon>
        <taxon>Bacillati</taxon>
        <taxon>Bacillota</taxon>
        <taxon>Bacilli</taxon>
        <taxon>Lactobacillales</taxon>
        <taxon>Aerococcaceae</taxon>
        <taxon>Ruoffia</taxon>
    </lineage>
</organism>
<dbReference type="RefSeq" id="WP_138405004.1">
    <property type="nucleotide sequence ID" value="NZ_VBSP01000032.1"/>
</dbReference>
<comment type="caution">
    <text evidence="1">The sequence shown here is derived from an EMBL/GenBank/DDBJ whole genome shotgun (WGS) entry which is preliminary data.</text>
</comment>
<reference evidence="1 2" key="1">
    <citation type="submission" date="2019-05" db="EMBL/GenBank/DDBJ databases">
        <title>The metagenome of a microbial culture collection derived from dairy environment covers the genomic content of the human microbiome.</title>
        <authorList>
            <person name="Roder T."/>
            <person name="Wuthrich D."/>
            <person name="Sattari Z."/>
            <person name="Von Ah U."/>
            <person name="Bar C."/>
            <person name="Ronchi F."/>
            <person name="Macpherson A.J."/>
            <person name="Ganal-Vonarburg S.C."/>
            <person name="Bruggmann R."/>
            <person name="Vergeres G."/>
        </authorList>
    </citation>
    <scope>NUCLEOTIDE SEQUENCE [LARGE SCALE GENOMIC DNA]</scope>
    <source>
        <strain evidence="1 2">FAM 24227</strain>
    </source>
</reference>
<sequence>MKHLNKIVILLITTLFIAGCDNSVERADKTVSLVQENVTSIVNELTEIQLAEGNLQAEFESTIANAGDDLTYFASDDSPIQQNIQRRKEHLTKLEEVRGELDTMIEEFSNQADNSPLPTEQVTNQITQLQELSQEIVTYISDYRENIETESIVYKSIANPETDYSSFFAVFDRVSQLHTTNQINLERILGYFEPINAQLINFKVYLANLQESN</sequence>
<evidence type="ECO:0000313" key="1">
    <source>
        <dbReference type="EMBL" id="TLQ40298.1"/>
    </source>
</evidence>
<dbReference type="Proteomes" id="UP000306420">
    <property type="component" value="Unassembled WGS sequence"/>
</dbReference>
<evidence type="ECO:0000313" key="2">
    <source>
        <dbReference type="Proteomes" id="UP000306420"/>
    </source>
</evidence>
<dbReference type="PROSITE" id="PS51257">
    <property type="entry name" value="PROKAR_LIPOPROTEIN"/>
    <property type="match status" value="1"/>
</dbReference>
<dbReference type="AlphaFoldDB" id="A0A5R9DVZ5"/>
<name>A0A5R9DVZ5_9LACT</name>
<dbReference type="Gene3D" id="1.20.120.570">
    <property type="entry name" value="YkyA-like"/>
    <property type="match status" value="1"/>
</dbReference>
<dbReference type="OrthoDB" id="2139942at2"/>
<proteinExistence type="predicted"/>
<dbReference type="InterPro" id="IPR019454">
    <property type="entry name" value="Lipoprot_YkyA-like"/>
</dbReference>
<dbReference type="InterPro" id="IPR036785">
    <property type="entry name" value="YkyA-like_sf"/>
</dbReference>